<keyword evidence="4" id="KW-1185">Reference proteome</keyword>
<feature type="domain" description="Pre-mRNA-splicing helicase BRR2-like plug" evidence="2">
    <location>
        <begin position="121"/>
        <end position="186"/>
    </location>
</feature>
<reference evidence="3" key="1">
    <citation type="submission" date="2023-07" db="EMBL/GenBank/DDBJ databases">
        <title>draft genome sequence of fig (Ficus carica).</title>
        <authorList>
            <person name="Takahashi T."/>
            <person name="Nishimura K."/>
        </authorList>
    </citation>
    <scope>NUCLEOTIDE SEQUENCE</scope>
</reference>
<evidence type="ECO:0000259" key="2">
    <source>
        <dbReference type="Pfam" id="PF21188"/>
    </source>
</evidence>
<name>A0AA87ZKH4_FICCA</name>
<accession>A0AA87ZKH4</accession>
<evidence type="ECO:0000259" key="1">
    <source>
        <dbReference type="Pfam" id="PF18149"/>
    </source>
</evidence>
<gene>
    <name evidence="3" type="ORF">TIFTF001_004793</name>
</gene>
<evidence type="ECO:0000313" key="4">
    <source>
        <dbReference type="Proteomes" id="UP001187192"/>
    </source>
</evidence>
<comment type="caution">
    <text evidence="3">The sequence shown here is derived from an EMBL/GenBank/DDBJ whole genome shotgun (WGS) entry which is preliminary data.</text>
</comment>
<dbReference type="EMBL" id="BTGU01000005">
    <property type="protein sequence ID" value="GMN34655.1"/>
    <property type="molecule type" value="Genomic_DNA"/>
</dbReference>
<sequence length="350" mass="39807">MAHLGSGAEAYARYKQYEYQANSSMVITTDSRPYDTHEPTGEPKSLSGKFDPKCFGDWAYCSRPRKLEEMLKKSKKKKEGDPLLEPIALAPVLQAKRWRLQEESVLTSTEEGVYQPKTKETRAAYEAMLSVIQFQLGGQPFSIVSGAVNEILAVLKNDTIKNLGKKKEIEKLLNPITNQEFDQLVSIGRLITDYQDGTDATSSVTGDDALDDDVGVAVEFEENEDNEGENDLDMVQEDEEDEGDVAETNVLGMQMGSRIDNDDMQDADEAMSLNVQRIDPQQCWKLAEEELRILAEGNDDRDVENKLLLHMRYEIFSLIKFLLQNRLKIVWCTRLARGRTKRRGRKLRRK</sequence>
<dbReference type="InterPro" id="IPR041094">
    <property type="entry name" value="Brr2_helicase_PWI"/>
</dbReference>
<protein>
    <submittedName>
        <fullName evidence="3">Uncharacterized protein</fullName>
    </submittedName>
</protein>
<feature type="domain" description="Brr2 N-terminal helicase PWI" evidence="1">
    <location>
        <begin position="276"/>
        <end position="346"/>
    </location>
</feature>
<dbReference type="Pfam" id="PF18149">
    <property type="entry name" value="Helicase_PWI"/>
    <property type="match status" value="1"/>
</dbReference>
<dbReference type="Pfam" id="PF21188">
    <property type="entry name" value="BRR2_plug"/>
    <property type="match status" value="1"/>
</dbReference>
<proteinExistence type="predicted"/>
<organism evidence="3 4">
    <name type="scientific">Ficus carica</name>
    <name type="common">Common fig</name>
    <dbReference type="NCBI Taxonomy" id="3494"/>
    <lineage>
        <taxon>Eukaryota</taxon>
        <taxon>Viridiplantae</taxon>
        <taxon>Streptophyta</taxon>
        <taxon>Embryophyta</taxon>
        <taxon>Tracheophyta</taxon>
        <taxon>Spermatophyta</taxon>
        <taxon>Magnoliopsida</taxon>
        <taxon>eudicotyledons</taxon>
        <taxon>Gunneridae</taxon>
        <taxon>Pentapetalae</taxon>
        <taxon>rosids</taxon>
        <taxon>fabids</taxon>
        <taxon>Rosales</taxon>
        <taxon>Moraceae</taxon>
        <taxon>Ficeae</taxon>
        <taxon>Ficus</taxon>
    </lineage>
</organism>
<dbReference type="AlphaFoldDB" id="A0AA87ZKH4"/>
<dbReference type="Proteomes" id="UP001187192">
    <property type="component" value="Unassembled WGS sequence"/>
</dbReference>
<dbReference type="InterPro" id="IPR048863">
    <property type="entry name" value="BRR2_plug"/>
</dbReference>
<evidence type="ECO:0000313" key="3">
    <source>
        <dbReference type="EMBL" id="GMN34655.1"/>
    </source>
</evidence>